<reference evidence="2" key="2">
    <citation type="submission" date="2018-05" db="EMBL/GenBank/DDBJ databases">
        <title>OgluRS3 (Oryza glumaepatula Reference Sequence Version 3).</title>
        <authorList>
            <person name="Zhang J."/>
            <person name="Kudrna D."/>
            <person name="Lee S."/>
            <person name="Talag J."/>
            <person name="Welchert J."/>
            <person name="Wing R.A."/>
        </authorList>
    </citation>
    <scope>NUCLEOTIDE SEQUENCE [LARGE SCALE GENOMIC DNA]</scope>
</reference>
<reference evidence="2" key="1">
    <citation type="submission" date="2015-04" db="UniProtKB">
        <authorList>
            <consortium name="EnsemblPlants"/>
        </authorList>
    </citation>
    <scope>IDENTIFICATION</scope>
</reference>
<evidence type="ECO:0000256" key="1">
    <source>
        <dbReference type="SAM" id="MobiDB-lite"/>
    </source>
</evidence>
<evidence type="ECO:0000313" key="3">
    <source>
        <dbReference type="Proteomes" id="UP000026961"/>
    </source>
</evidence>
<proteinExistence type="predicted"/>
<evidence type="ECO:0000313" key="2">
    <source>
        <dbReference type="EnsemblPlants" id="OGLUM02G19160.1"/>
    </source>
</evidence>
<dbReference type="AlphaFoldDB" id="A0A0D9YT32"/>
<sequence length="161" mass="17303">MAPPLDNECSEVGMKLNAAAARGREPPSPNLAVGKLVTTAGSSPRIPRSTCAPREPITTRTYSRTINERIWFAAYAGKASPCAAAAAAADWPALRWMRAQSSLTKMKSTKKALTEKAITVVTVFMLMPPPPLVDFSAGEDIRPPASHSGLHHHHHPSRELS</sequence>
<feature type="region of interest" description="Disordered" evidence="1">
    <location>
        <begin position="137"/>
        <end position="161"/>
    </location>
</feature>
<name>A0A0D9YT32_9ORYZ</name>
<feature type="compositionally biased region" description="Basic residues" evidence="1">
    <location>
        <begin position="149"/>
        <end position="161"/>
    </location>
</feature>
<keyword evidence="3" id="KW-1185">Reference proteome</keyword>
<organism evidence="2">
    <name type="scientific">Oryza glumipatula</name>
    <dbReference type="NCBI Taxonomy" id="40148"/>
    <lineage>
        <taxon>Eukaryota</taxon>
        <taxon>Viridiplantae</taxon>
        <taxon>Streptophyta</taxon>
        <taxon>Embryophyta</taxon>
        <taxon>Tracheophyta</taxon>
        <taxon>Spermatophyta</taxon>
        <taxon>Magnoliopsida</taxon>
        <taxon>Liliopsida</taxon>
        <taxon>Poales</taxon>
        <taxon>Poaceae</taxon>
        <taxon>BOP clade</taxon>
        <taxon>Oryzoideae</taxon>
        <taxon>Oryzeae</taxon>
        <taxon>Oryzinae</taxon>
        <taxon>Oryza</taxon>
    </lineage>
</organism>
<dbReference type="HOGENOM" id="CLU_1646332_0_0_1"/>
<dbReference type="Proteomes" id="UP000026961">
    <property type="component" value="Chromosome 2"/>
</dbReference>
<protein>
    <submittedName>
        <fullName evidence="2">Uncharacterized protein</fullName>
    </submittedName>
</protein>
<accession>A0A0D9YT32</accession>
<dbReference type="EnsemblPlants" id="OGLUM02G19160.1">
    <property type="protein sequence ID" value="OGLUM02G19160.1"/>
    <property type="gene ID" value="OGLUM02G19160"/>
</dbReference>
<dbReference type="Gramene" id="OGLUM02G19160.1">
    <property type="protein sequence ID" value="OGLUM02G19160.1"/>
    <property type="gene ID" value="OGLUM02G19160"/>
</dbReference>